<dbReference type="Gene3D" id="3.40.720.10">
    <property type="entry name" value="Alkaline Phosphatase, subunit A"/>
    <property type="match status" value="1"/>
</dbReference>
<dbReference type="PANTHER" id="PTHR10151">
    <property type="entry name" value="ECTONUCLEOTIDE PYROPHOSPHATASE/PHOSPHODIESTERASE"/>
    <property type="match status" value="1"/>
</dbReference>
<dbReference type="Pfam" id="PF01663">
    <property type="entry name" value="Phosphodiest"/>
    <property type="match status" value="1"/>
</dbReference>
<evidence type="ECO:0000313" key="2">
    <source>
        <dbReference type="Proteomes" id="UP000749311"/>
    </source>
</evidence>
<dbReference type="Proteomes" id="UP000749311">
    <property type="component" value="Unassembled WGS sequence"/>
</dbReference>
<dbReference type="PANTHER" id="PTHR10151:SF120">
    <property type="entry name" value="BIS(5'-ADENOSYL)-TRIPHOSPHATASE"/>
    <property type="match status" value="1"/>
</dbReference>
<dbReference type="EMBL" id="JAAMOZ010000001">
    <property type="protein sequence ID" value="NIH56948.1"/>
    <property type="molecule type" value="Genomic_DNA"/>
</dbReference>
<protein>
    <recommendedName>
        <fullName evidence="3">Alkaline phosphatase family protein</fullName>
    </recommendedName>
</protein>
<dbReference type="InterPro" id="IPR002591">
    <property type="entry name" value="Phosphodiest/P_Trfase"/>
</dbReference>
<evidence type="ECO:0000313" key="1">
    <source>
        <dbReference type="EMBL" id="NIH56948.1"/>
    </source>
</evidence>
<evidence type="ECO:0008006" key="3">
    <source>
        <dbReference type="Google" id="ProtNLM"/>
    </source>
</evidence>
<name>A0ABX0SHZ5_9ACTN</name>
<gene>
    <name evidence="1" type="ORF">FB473_001593</name>
</gene>
<proteinExistence type="predicted"/>
<reference evidence="1 2" key="1">
    <citation type="submission" date="2020-02" db="EMBL/GenBank/DDBJ databases">
        <title>Sequencing the genomes of 1000 actinobacteria strains.</title>
        <authorList>
            <person name="Klenk H.-P."/>
        </authorList>
    </citation>
    <scope>NUCLEOTIDE SEQUENCE [LARGE SCALE GENOMIC DNA]</scope>
    <source>
        <strain evidence="1 2">DSM 19609</strain>
    </source>
</reference>
<sequence>MSVIAKPSPTVQQPGGIVLPGYGRSTLADLLPSIAAHLLPDAGTTDVLGLPRAERYVLVMVDGLGRELLERNRQRAPFLAQLLHGSPELTSAVPSTTATSLTTLGTGLPPGEHGIVGYSFRALGEVINALLWDDRLDPVAFQPHPTWFEIFAAAGIASTTVSLATFANSGLTLAGLRGGHFVGLDDETDADTRISRVVEASRRADRSFVYAYERRLDHVGHGSGCESSLWRDTLDTIDAWIEQLRASLDPGTRLLVTGDHGMLDVPSHHHIMLEDTPGLSSGVDLVGGEGRFRQLYTDRPADVAAQWAKRLGERAIVRRREEAVEQGWFGPLDEPVVNRIGDVLVAMRGDWSVMTWQRPGELSLVGQHASLSAVEMRVPLLIA</sequence>
<dbReference type="SUPFAM" id="SSF53649">
    <property type="entry name" value="Alkaline phosphatase-like"/>
    <property type="match status" value="1"/>
</dbReference>
<comment type="caution">
    <text evidence="1">The sequence shown here is derived from an EMBL/GenBank/DDBJ whole genome shotgun (WGS) entry which is preliminary data.</text>
</comment>
<dbReference type="InterPro" id="IPR017850">
    <property type="entry name" value="Alkaline_phosphatase_core_sf"/>
</dbReference>
<organism evidence="1 2">
    <name type="scientific">Brooklawnia cerclae</name>
    <dbReference type="NCBI Taxonomy" id="349934"/>
    <lineage>
        <taxon>Bacteria</taxon>
        <taxon>Bacillati</taxon>
        <taxon>Actinomycetota</taxon>
        <taxon>Actinomycetes</taxon>
        <taxon>Propionibacteriales</taxon>
        <taxon>Propionibacteriaceae</taxon>
        <taxon>Brooklawnia</taxon>
    </lineage>
</organism>
<accession>A0ABX0SHZ5</accession>
<dbReference type="RefSeq" id="WP_167166270.1">
    <property type="nucleotide sequence ID" value="NZ_BAAAOO010000015.1"/>
</dbReference>
<keyword evidence="2" id="KW-1185">Reference proteome</keyword>